<keyword evidence="3 5" id="KW-0539">Nucleus</keyword>
<dbReference type="GO" id="GO:0003677">
    <property type="term" value="F:DNA binding"/>
    <property type="evidence" value="ECO:0007669"/>
    <property type="project" value="UniProtKB-UniRule"/>
</dbReference>
<feature type="compositionally biased region" description="Low complexity" evidence="6">
    <location>
        <begin position="397"/>
        <end position="409"/>
    </location>
</feature>
<dbReference type="GO" id="GO:0005634">
    <property type="term" value="C:nucleus"/>
    <property type="evidence" value="ECO:0007669"/>
    <property type="project" value="UniProtKB-SubCell"/>
</dbReference>
<dbReference type="PANTHER" id="PTHR11850">
    <property type="entry name" value="HOMEOBOX PROTEIN TRANSCRIPTION FACTORS"/>
    <property type="match status" value="1"/>
</dbReference>
<dbReference type="OrthoDB" id="10056939at2759"/>
<dbReference type="EMBL" id="CDHN01000001">
    <property type="protein sequence ID" value="CEJ80443.1"/>
    <property type="molecule type" value="Genomic_DNA"/>
</dbReference>
<keyword evidence="4" id="KW-0862">Zinc</keyword>
<name>A0A0A1SJR0_9HYPO</name>
<keyword evidence="4" id="KW-0479">Metal-binding</keyword>
<dbReference type="Proteomes" id="UP000039046">
    <property type="component" value="Unassembled WGS sequence"/>
</dbReference>
<feature type="compositionally biased region" description="Polar residues" evidence="6">
    <location>
        <begin position="410"/>
        <end position="419"/>
    </location>
</feature>
<dbReference type="InterPro" id="IPR009057">
    <property type="entry name" value="Homeodomain-like_sf"/>
</dbReference>
<evidence type="ECO:0008006" key="11">
    <source>
        <dbReference type="Google" id="ProtNLM"/>
    </source>
</evidence>
<evidence type="ECO:0000256" key="3">
    <source>
        <dbReference type="ARBA" id="ARBA00023242"/>
    </source>
</evidence>
<proteinExistence type="predicted"/>
<keyword evidence="1 5" id="KW-0238">DNA-binding</keyword>
<gene>
    <name evidence="9" type="ORF">VHEMI00625</name>
</gene>
<dbReference type="Pfam" id="PF05920">
    <property type="entry name" value="Homeobox_KN"/>
    <property type="match status" value="1"/>
</dbReference>
<feature type="DNA-binding region" description="Homeobox" evidence="5">
    <location>
        <begin position="238"/>
        <end position="300"/>
    </location>
</feature>
<dbReference type="GO" id="GO:0006355">
    <property type="term" value="P:regulation of DNA-templated transcription"/>
    <property type="evidence" value="ECO:0007669"/>
    <property type="project" value="InterPro"/>
</dbReference>
<evidence type="ECO:0000256" key="2">
    <source>
        <dbReference type="ARBA" id="ARBA00023155"/>
    </source>
</evidence>
<evidence type="ECO:0000259" key="7">
    <source>
        <dbReference type="PROSITE" id="PS50071"/>
    </source>
</evidence>
<feature type="domain" description="C2H2-type" evidence="8">
    <location>
        <begin position="443"/>
        <end position="466"/>
    </location>
</feature>
<protein>
    <recommendedName>
        <fullName evidence="11">Homeobox and C2H2 transcription factor</fullName>
    </recommendedName>
</protein>
<feature type="compositionally biased region" description="Polar residues" evidence="6">
    <location>
        <begin position="334"/>
        <end position="358"/>
    </location>
</feature>
<evidence type="ECO:0000256" key="5">
    <source>
        <dbReference type="PROSITE-ProRule" id="PRU00108"/>
    </source>
</evidence>
<evidence type="ECO:0000259" key="8">
    <source>
        <dbReference type="PROSITE" id="PS50157"/>
    </source>
</evidence>
<feature type="region of interest" description="Disordered" evidence="6">
    <location>
        <begin position="322"/>
        <end position="427"/>
    </location>
</feature>
<keyword evidence="2 5" id="KW-0371">Homeobox</keyword>
<dbReference type="GO" id="GO:0008270">
    <property type="term" value="F:zinc ion binding"/>
    <property type="evidence" value="ECO:0007669"/>
    <property type="project" value="UniProtKB-KW"/>
</dbReference>
<evidence type="ECO:0000313" key="9">
    <source>
        <dbReference type="EMBL" id="CEJ80443.1"/>
    </source>
</evidence>
<accession>A0A0A1SJR0</accession>
<reference evidence="9 10" key="1">
    <citation type="journal article" date="2015" name="Genome Announc.">
        <title>Draft Genome Sequence and Gene Annotation of the Entomopathogenic Fungus Verticillium hemipterigenum.</title>
        <authorList>
            <person name="Horn F."/>
            <person name="Habel A."/>
            <person name="Scharf D.H."/>
            <person name="Dworschak J."/>
            <person name="Brakhage A.A."/>
            <person name="Guthke R."/>
            <person name="Hertweck C."/>
            <person name="Linde J."/>
        </authorList>
    </citation>
    <scope>NUCLEOTIDE SEQUENCE [LARGE SCALE GENOMIC DNA]</scope>
</reference>
<comment type="subcellular location">
    <subcellularLocation>
        <location evidence="5">Nucleus</location>
    </subcellularLocation>
</comment>
<keyword evidence="10" id="KW-1185">Reference proteome</keyword>
<dbReference type="InterPro" id="IPR001356">
    <property type="entry name" value="HD"/>
</dbReference>
<dbReference type="InterPro" id="IPR008422">
    <property type="entry name" value="KN_HD"/>
</dbReference>
<dbReference type="InterPro" id="IPR050224">
    <property type="entry name" value="TALE_homeobox"/>
</dbReference>
<sequence length="619" mass="68771">MDPTLNNLFLPEVDAAVYEPFLSSLDMDQDESQDQSLASTTSPSHDAAAATSFIDHVFTAPNLLDGTFAMPPLDTPFFDPLFDLDQGANNANGFQLGAIPQPGSSGMPHTPSTALNLPTQPNQLESKGAIIDEFFIKNGAYRPPFPCVQCKRQRLQCLILQTTSANPNPVTSCSSCVALYRDCSLAEKAKRQASSFETTKPVIGHLHGVNEESNLGTFVEEPTLGQSAAAPSAPINVVSKRSSTRSAKKTRPLSNWFASHLDHPYPSEDEKSELAEACGLTKTQVVNWFANARRRHRMSAQSLFNSAQVFRQGSPMPTALFPQNMSPIDRWRNSPPSDEPTSATAIQSAARASTSPHVNTEEIGGKFAPRDGSVSSLSDDGFMYPGYPGQSQNERTSISGSSAHSQQSSEMHFNLSNPGSFDEGAPEMANARTKSDFTGPVVFRCTFCWQRFRKRYDWVRHERSVHVPGLDTYVCGIPLSPNQSFLLWRPGQTSPECIFCGDANPTHEHIQSHEWNSCAERSDGERTFARKDHVWQHLMKFHHCKKWPGWQPDLSILQHRHEVIHSQCGFCQVKMTTWDERAQHLTAHFRRGAIEEDWIYDGKMKLPDGTTVMPLMRSD</sequence>
<evidence type="ECO:0000256" key="4">
    <source>
        <dbReference type="PROSITE-ProRule" id="PRU00042"/>
    </source>
</evidence>
<dbReference type="HOGENOM" id="CLU_020539_0_0_1"/>
<keyword evidence="4" id="KW-0863">Zinc-finger</keyword>
<dbReference type="STRING" id="1531966.A0A0A1SJR0"/>
<dbReference type="CDD" id="cd00086">
    <property type="entry name" value="homeodomain"/>
    <property type="match status" value="1"/>
</dbReference>
<evidence type="ECO:0000256" key="6">
    <source>
        <dbReference type="SAM" id="MobiDB-lite"/>
    </source>
</evidence>
<organism evidence="9 10">
    <name type="scientific">[Torrubiella] hemipterigena</name>
    <dbReference type="NCBI Taxonomy" id="1531966"/>
    <lineage>
        <taxon>Eukaryota</taxon>
        <taxon>Fungi</taxon>
        <taxon>Dikarya</taxon>
        <taxon>Ascomycota</taxon>
        <taxon>Pezizomycotina</taxon>
        <taxon>Sordariomycetes</taxon>
        <taxon>Hypocreomycetidae</taxon>
        <taxon>Hypocreales</taxon>
        <taxon>Clavicipitaceae</taxon>
        <taxon>Clavicipitaceae incertae sedis</taxon>
        <taxon>'Torrubiella' clade</taxon>
    </lineage>
</organism>
<dbReference type="SUPFAM" id="SSF46689">
    <property type="entry name" value="Homeodomain-like"/>
    <property type="match status" value="1"/>
</dbReference>
<dbReference type="Gene3D" id="1.10.10.60">
    <property type="entry name" value="Homeodomain-like"/>
    <property type="match status" value="1"/>
</dbReference>
<dbReference type="SMART" id="SM00355">
    <property type="entry name" value="ZnF_C2H2"/>
    <property type="match status" value="2"/>
</dbReference>
<dbReference type="PROSITE" id="PS50071">
    <property type="entry name" value="HOMEOBOX_2"/>
    <property type="match status" value="1"/>
</dbReference>
<dbReference type="AlphaFoldDB" id="A0A0A1SJR0"/>
<dbReference type="PROSITE" id="PS00028">
    <property type="entry name" value="ZINC_FINGER_C2H2_1"/>
    <property type="match status" value="1"/>
</dbReference>
<dbReference type="InterPro" id="IPR013087">
    <property type="entry name" value="Znf_C2H2_type"/>
</dbReference>
<dbReference type="SMART" id="SM00389">
    <property type="entry name" value="HOX"/>
    <property type="match status" value="1"/>
</dbReference>
<dbReference type="PROSITE" id="PS50157">
    <property type="entry name" value="ZINC_FINGER_C2H2_2"/>
    <property type="match status" value="1"/>
</dbReference>
<evidence type="ECO:0000313" key="10">
    <source>
        <dbReference type="Proteomes" id="UP000039046"/>
    </source>
</evidence>
<feature type="domain" description="Homeobox" evidence="7">
    <location>
        <begin position="236"/>
        <end position="299"/>
    </location>
</feature>
<evidence type="ECO:0000256" key="1">
    <source>
        <dbReference type="ARBA" id="ARBA00023125"/>
    </source>
</evidence>